<dbReference type="RefSeq" id="WP_307399902.1">
    <property type="nucleotide sequence ID" value="NZ_JAUSUX010000004.1"/>
</dbReference>
<keyword evidence="2" id="KW-1185">Reference proteome</keyword>
<proteinExistence type="predicted"/>
<reference evidence="1 2" key="1">
    <citation type="submission" date="2023-07" db="EMBL/GenBank/DDBJ databases">
        <title>Genomic Encyclopedia of Type Strains, Phase IV (KMG-IV): sequencing the most valuable type-strain genomes for metagenomic binning, comparative biology and taxonomic classification.</title>
        <authorList>
            <person name="Goeker M."/>
        </authorList>
    </citation>
    <scope>NUCLEOTIDE SEQUENCE [LARGE SCALE GENOMIC DNA]</scope>
    <source>
        <strain evidence="1 2">DSM 12396</strain>
    </source>
</reference>
<gene>
    <name evidence="1" type="ORF">J2Z49_000725</name>
</gene>
<accession>A0ABU0B128</accession>
<sequence length="99" mass="10773">MLSSTIEIIDFVIVGYKAPSPGENIICCYYQYLGNDDVLSDVLRQGIVLAAMGVGGGGDNRLQFEAWEAQGIIKVPNFDVSLDQVVTSYGVGDKQYCFL</sequence>
<evidence type="ECO:0000313" key="1">
    <source>
        <dbReference type="EMBL" id="MDQ0285621.1"/>
    </source>
</evidence>
<protein>
    <submittedName>
        <fullName evidence="1">Uncharacterized protein</fullName>
    </submittedName>
</protein>
<name>A0ABU0B128_9FIRM</name>
<organism evidence="1 2">
    <name type="scientific">Desulfofundulus luciae</name>
    <dbReference type="NCBI Taxonomy" id="74702"/>
    <lineage>
        <taxon>Bacteria</taxon>
        <taxon>Bacillati</taxon>
        <taxon>Bacillota</taxon>
        <taxon>Clostridia</taxon>
        <taxon>Eubacteriales</taxon>
        <taxon>Peptococcaceae</taxon>
        <taxon>Desulfofundulus</taxon>
    </lineage>
</organism>
<evidence type="ECO:0000313" key="2">
    <source>
        <dbReference type="Proteomes" id="UP001225644"/>
    </source>
</evidence>
<dbReference type="EMBL" id="JAUSUX010000004">
    <property type="protein sequence ID" value="MDQ0285621.1"/>
    <property type="molecule type" value="Genomic_DNA"/>
</dbReference>
<comment type="caution">
    <text evidence="1">The sequence shown here is derived from an EMBL/GenBank/DDBJ whole genome shotgun (WGS) entry which is preliminary data.</text>
</comment>
<dbReference type="Proteomes" id="UP001225644">
    <property type="component" value="Unassembled WGS sequence"/>
</dbReference>